<keyword evidence="3" id="KW-1185">Reference proteome</keyword>
<evidence type="ECO:0000313" key="2">
    <source>
        <dbReference type="EMBL" id="ODQ82069.1"/>
    </source>
</evidence>
<feature type="compositionally biased region" description="Polar residues" evidence="1">
    <location>
        <begin position="85"/>
        <end position="108"/>
    </location>
</feature>
<dbReference type="InterPro" id="IPR009057">
    <property type="entry name" value="Homeodomain-like_sf"/>
</dbReference>
<proteinExistence type="predicted"/>
<evidence type="ECO:0008006" key="4">
    <source>
        <dbReference type="Google" id="ProtNLM"/>
    </source>
</evidence>
<dbReference type="Proteomes" id="UP000094336">
    <property type="component" value="Unassembled WGS sequence"/>
</dbReference>
<gene>
    <name evidence="2" type="ORF">BABINDRAFT_160266</name>
</gene>
<dbReference type="OrthoDB" id="4096351at2759"/>
<protein>
    <recommendedName>
        <fullName evidence="4">Myb-like domain-containing protein</fullName>
    </recommendedName>
</protein>
<dbReference type="RefSeq" id="XP_018987397.1">
    <property type="nucleotide sequence ID" value="XM_019128141.1"/>
</dbReference>
<dbReference type="AlphaFoldDB" id="A0A1E3QWK3"/>
<reference evidence="3" key="1">
    <citation type="submission" date="2016-05" db="EMBL/GenBank/DDBJ databases">
        <title>Comparative genomics of biotechnologically important yeasts.</title>
        <authorList>
            <consortium name="DOE Joint Genome Institute"/>
            <person name="Riley R."/>
            <person name="Haridas S."/>
            <person name="Wolfe K.H."/>
            <person name="Lopes M.R."/>
            <person name="Hittinger C.T."/>
            <person name="Goker M."/>
            <person name="Salamov A."/>
            <person name="Wisecaver J."/>
            <person name="Long T.M."/>
            <person name="Aerts A.L."/>
            <person name="Barry K."/>
            <person name="Choi C."/>
            <person name="Clum A."/>
            <person name="Coughlan A.Y."/>
            <person name="Deshpande S."/>
            <person name="Douglass A.P."/>
            <person name="Hanson S.J."/>
            <person name="Klenk H.-P."/>
            <person name="Labutti K."/>
            <person name="Lapidus A."/>
            <person name="Lindquist E."/>
            <person name="Lipzen A."/>
            <person name="Meier-Kolthoff J.P."/>
            <person name="Ohm R.A."/>
            <person name="Otillar R.P."/>
            <person name="Pangilinan J."/>
            <person name="Peng Y."/>
            <person name="Rokas A."/>
            <person name="Rosa C.A."/>
            <person name="Scheuner C."/>
            <person name="Sibirny A.A."/>
            <person name="Slot J.C."/>
            <person name="Stielow J.B."/>
            <person name="Sun H."/>
            <person name="Kurtzman C.P."/>
            <person name="Blackwell M."/>
            <person name="Grigoriev I.V."/>
            <person name="Jeffries T.W."/>
        </authorList>
    </citation>
    <scope>NUCLEOTIDE SEQUENCE [LARGE SCALE GENOMIC DNA]</scope>
    <source>
        <strain evidence="3">NRRL Y-12698</strain>
    </source>
</reference>
<dbReference type="STRING" id="984486.A0A1E3QWK3"/>
<name>A0A1E3QWK3_9ASCO</name>
<organism evidence="2 3">
    <name type="scientific">Babjeviella inositovora NRRL Y-12698</name>
    <dbReference type="NCBI Taxonomy" id="984486"/>
    <lineage>
        <taxon>Eukaryota</taxon>
        <taxon>Fungi</taxon>
        <taxon>Dikarya</taxon>
        <taxon>Ascomycota</taxon>
        <taxon>Saccharomycotina</taxon>
        <taxon>Pichiomycetes</taxon>
        <taxon>Serinales incertae sedis</taxon>
        <taxon>Babjeviella</taxon>
    </lineage>
</organism>
<sequence>MPPRKRSLSLILLPDVGRNLVKPLPAGFDPHRNPYLPPAPSPNVSPRKPKVDRDLLFSSRLSTDVNLEAADTSTLPLEGRRASTGAISTKGSGESNGNIQATPASDPQGTGPTADSAATAAKTDPTTGAPSYSNPLDSLANIAIERNLMQQQYGSEKLFAPPNFWDMTRKETAAFQANTPKPTIRFVKDLDRKRLSEETEEPKRAEEPPRKVLQRHYKWTPEDDSSIIYYKEVLNYSWKDISRIIASRHTWQAIQMRYLRCLKDRNASWSAEEETRLMLALEQDWDARWKRVSVALGPAFTVERCLSKAKQLSLLIKPEDGQVEKPEEQIKTLVASLSYTERALLCQYLANVEERDEDGVEEEGEEGERGKS</sequence>
<feature type="compositionally biased region" description="Low complexity" evidence="1">
    <location>
        <begin position="109"/>
        <end position="130"/>
    </location>
</feature>
<dbReference type="GeneID" id="30145994"/>
<accession>A0A1E3QWK3</accession>
<evidence type="ECO:0000256" key="1">
    <source>
        <dbReference type="SAM" id="MobiDB-lite"/>
    </source>
</evidence>
<evidence type="ECO:0000313" key="3">
    <source>
        <dbReference type="Proteomes" id="UP000094336"/>
    </source>
</evidence>
<feature type="region of interest" description="Disordered" evidence="1">
    <location>
        <begin position="23"/>
        <end position="50"/>
    </location>
</feature>
<dbReference type="SUPFAM" id="SSF46689">
    <property type="entry name" value="Homeodomain-like"/>
    <property type="match status" value="1"/>
</dbReference>
<dbReference type="EMBL" id="KV454427">
    <property type="protein sequence ID" value="ODQ82069.1"/>
    <property type="molecule type" value="Genomic_DNA"/>
</dbReference>
<feature type="region of interest" description="Disordered" evidence="1">
    <location>
        <begin position="72"/>
        <end position="134"/>
    </location>
</feature>
<dbReference type="Pfam" id="PF13921">
    <property type="entry name" value="Myb_DNA-bind_6"/>
    <property type="match status" value="1"/>
</dbReference>